<feature type="transmembrane region" description="Helical" evidence="1">
    <location>
        <begin position="12"/>
        <end position="32"/>
    </location>
</feature>
<dbReference type="EMBL" id="FXUI01000005">
    <property type="protein sequence ID" value="SMP69096.1"/>
    <property type="molecule type" value="Genomic_DNA"/>
</dbReference>
<keyword evidence="1" id="KW-0812">Transmembrane</keyword>
<organism evidence="2 3">
    <name type="scientific">Novosphingobium panipatense</name>
    <dbReference type="NCBI Taxonomy" id="428991"/>
    <lineage>
        <taxon>Bacteria</taxon>
        <taxon>Pseudomonadati</taxon>
        <taxon>Pseudomonadota</taxon>
        <taxon>Alphaproteobacteria</taxon>
        <taxon>Sphingomonadales</taxon>
        <taxon>Sphingomonadaceae</taxon>
        <taxon>Novosphingobium</taxon>
    </lineage>
</organism>
<proteinExistence type="predicted"/>
<protein>
    <submittedName>
        <fullName evidence="2">Uncharacterized protein</fullName>
    </submittedName>
</protein>
<evidence type="ECO:0000313" key="2">
    <source>
        <dbReference type="EMBL" id="SMP69096.1"/>
    </source>
</evidence>
<keyword evidence="3" id="KW-1185">Reference proteome</keyword>
<accession>A0ABY1QEE3</accession>
<comment type="caution">
    <text evidence="2">The sequence shown here is derived from an EMBL/GenBank/DDBJ whole genome shotgun (WGS) entry which is preliminary data.</text>
</comment>
<evidence type="ECO:0000313" key="3">
    <source>
        <dbReference type="Proteomes" id="UP001157910"/>
    </source>
</evidence>
<keyword evidence="1" id="KW-1133">Transmembrane helix</keyword>
<reference evidence="2 3" key="1">
    <citation type="submission" date="2017-05" db="EMBL/GenBank/DDBJ databases">
        <authorList>
            <person name="Varghese N."/>
            <person name="Submissions S."/>
        </authorList>
    </citation>
    <scope>NUCLEOTIDE SEQUENCE [LARGE SCALE GENOMIC DNA]</scope>
    <source>
        <strain evidence="2 3">SM16</strain>
    </source>
</reference>
<sequence length="49" mass="5123">MGLFKADFYRYFAFGFAGGALLVLGTLGLGNMSPLSNDLLPPAQAAQAE</sequence>
<keyword evidence="1" id="KW-0472">Membrane</keyword>
<dbReference type="Proteomes" id="UP001157910">
    <property type="component" value="Unassembled WGS sequence"/>
</dbReference>
<gene>
    <name evidence="2" type="ORF">SAMN06296065_10513</name>
</gene>
<name>A0ABY1QEE3_9SPHN</name>
<evidence type="ECO:0000256" key="1">
    <source>
        <dbReference type="SAM" id="Phobius"/>
    </source>
</evidence>
<dbReference type="RefSeq" id="WP_199183757.1">
    <property type="nucleotide sequence ID" value="NZ_FXUI01000005.1"/>
</dbReference>